<evidence type="ECO:0000256" key="1">
    <source>
        <dbReference type="SAM" id="SignalP"/>
    </source>
</evidence>
<evidence type="ECO:0000313" key="3">
    <source>
        <dbReference type="WBParaSite" id="maker-uti_cns_0004939-snap-gene-0.10-mRNA-1"/>
    </source>
</evidence>
<feature type="signal peptide" evidence="1">
    <location>
        <begin position="1"/>
        <end position="18"/>
    </location>
</feature>
<dbReference type="AlphaFoldDB" id="A0A1I8H8E0"/>
<evidence type="ECO:0000313" key="4">
    <source>
        <dbReference type="WBParaSite" id="maker-uti_cns_0010020-snap-gene-0.4-mRNA-1"/>
    </source>
</evidence>
<reference evidence="3 4" key="1">
    <citation type="submission" date="2016-11" db="UniProtKB">
        <authorList>
            <consortium name="WormBaseParasite"/>
        </authorList>
    </citation>
    <scope>IDENTIFICATION</scope>
</reference>
<proteinExistence type="predicted"/>
<name>A0A1I8H8E0_9PLAT</name>
<dbReference type="WBParaSite" id="maker-uti_cns_0010020-snap-gene-0.4-mRNA-1">
    <property type="protein sequence ID" value="maker-uti_cns_0010020-snap-gene-0.4-mRNA-1"/>
    <property type="gene ID" value="maker-uti_cns_0010020-snap-gene-0.4"/>
</dbReference>
<protein>
    <submittedName>
        <fullName evidence="3 4">Ig-like domain-containing protein</fullName>
    </submittedName>
</protein>
<evidence type="ECO:0000313" key="2">
    <source>
        <dbReference type="Proteomes" id="UP000095280"/>
    </source>
</evidence>
<feature type="chain" id="PRO_5009845736" evidence="1">
    <location>
        <begin position="19"/>
        <end position="86"/>
    </location>
</feature>
<dbReference type="WBParaSite" id="maker-uti_cns_0004939-snap-gene-0.10-mRNA-1">
    <property type="protein sequence ID" value="maker-uti_cns_0004939-snap-gene-0.10-mRNA-1"/>
    <property type="gene ID" value="maker-uti_cns_0004939-snap-gene-0.10"/>
</dbReference>
<accession>A0A1I8H8E0</accession>
<keyword evidence="1" id="KW-0732">Signal</keyword>
<sequence length="86" mass="9561">MYEYYFWASLLLLATAAARQPHLEGCRLRITENSSFVNYSTNAAIVCKVRRCRVGKEAVRWSKDGAPIQFGSDGSSMAVGEENSSH</sequence>
<keyword evidence="2" id="KW-1185">Reference proteome</keyword>
<organism evidence="2 3">
    <name type="scientific">Macrostomum lignano</name>
    <dbReference type="NCBI Taxonomy" id="282301"/>
    <lineage>
        <taxon>Eukaryota</taxon>
        <taxon>Metazoa</taxon>
        <taxon>Spiralia</taxon>
        <taxon>Lophotrochozoa</taxon>
        <taxon>Platyhelminthes</taxon>
        <taxon>Rhabditophora</taxon>
        <taxon>Macrostomorpha</taxon>
        <taxon>Macrostomida</taxon>
        <taxon>Macrostomidae</taxon>
        <taxon>Macrostomum</taxon>
    </lineage>
</organism>
<dbReference type="Proteomes" id="UP000095280">
    <property type="component" value="Unplaced"/>
</dbReference>